<dbReference type="InterPro" id="IPR012341">
    <property type="entry name" value="6hp_glycosidase-like_sf"/>
</dbReference>
<keyword evidence="4" id="KW-0378">Hydrolase</keyword>
<evidence type="ECO:0000313" key="10">
    <source>
        <dbReference type="EMBL" id="ORX80676.1"/>
    </source>
</evidence>
<organism evidence="10 11">
    <name type="scientific">Basidiobolus meristosporus CBS 931.73</name>
    <dbReference type="NCBI Taxonomy" id="1314790"/>
    <lineage>
        <taxon>Eukaryota</taxon>
        <taxon>Fungi</taxon>
        <taxon>Fungi incertae sedis</taxon>
        <taxon>Zoopagomycota</taxon>
        <taxon>Entomophthoromycotina</taxon>
        <taxon>Basidiobolomycetes</taxon>
        <taxon>Basidiobolales</taxon>
        <taxon>Basidiobolaceae</taxon>
        <taxon>Basidiobolus</taxon>
    </lineage>
</organism>
<protein>
    <recommendedName>
        <fullName evidence="3">cellulase</fullName>
        <ecNumber evidence="3">3.2.1.4</ecNumber>
    </recommendedName>
</protein>
<keyword evidence="7" id="KW-0326">Glycosidase</keyword>
<evidence type="ECO:0000259" key="9">
    <source>
        <dbReference type="Pfam" id="PF00759"/>
    </source>
</evidence>
<evidence type="ECO:0000256" key="8">
    <source>
        <dbReference type="ARBA" id="ARBA00023326"/>
    </source>
</evidence>
<evidence type="ECO:0000256" key="6">
    <source>
        <dbReference type="ARBA" id="ARBA00023277"/>
    </source>
</evidence>
<dbReference type="Pfam" id="PF00759">
    <property type="entry name" value="Glyco_hydro_9"/>
    <property type="match status" value="1"/>
</dbReference>
<evidence type="ECO:0000256" key="3">
    <source>
        <dbReference type="ARBA" id="ARBA00012601"/>
    </source>
</evidence>
<comment type="catalytic activity">
    <reaction evidence="1">
        <text>Endohydrolysis of (1-&gt;4)-beta-D-glucosidic linkages in cellulose, lichenin and cereal beta-D-glucans.</text>
        <dbReference type="EC" id="3.2.1.4"/>
    </reaction>
</comment>
<keyword evidence="5" id="KW-0136">Cellulose degradation</keyword>
<name>A0A1Y1X5N8_9FUNG</name>
<dbReference type="Proteomes" id="UP000193498">
    <property type="component" value="Unassembled WGS sequence"/>
</dbReference>
<dbReference type="GO" id="GO:0008810">
    <property type="term" value="F:cellulase activity"/>
    <property type="evidence" value="ECO:0007669"/>
    <property type="project" value="UniProtKB-EC"/>
</dbReference>
<proteinExistence type="inferred from homology"/>
<accession>A0A1Y1X5N8</accession>
<dbReference type="SUPFAM" id="SSF48208">
    <property type="entry name" value="Six-hairpin glycosidases"/>
    <property type="match status" value="1"/>
</dbReference>
<dbReference type="AlphaFoldDB" id="A0A1Y1X5N8"/>
<dbReference type="EMBL" id="MCFE01000732">
    <property type="protein sequence ID" value="ORX80676.1"/>
    <property type="molecule type" value="Genomic_DNA"/>
</dbReference>
<evidence type="ECO:0000256" key="5">
    <source>
        <dbReference type="ARBA" id="ARBA00023001"/>
    </source>
</evidence>
<keyword evidence="11" id="KW-1185">Reference proteome</keyword>
<sequence>RYKNYLNQSILFFEAQRSGRLPANQRVKWRKSAHVEDGKKYNWDLSGGYYDAGDFIKFGLPGAYAMTMLSWSLLEYPLGFQRTGQLEHMLQAIKWGLDFILKCHVERQKFVVQVGDPKSDHDYWGSPEDMPKVINRPIYFVTPELPGTEPVLEAASALASGSIVFQRYGHMEYANNLLKHARELFELGNNHRGKYQGSVDKQKKGSMLGVNEGYLSSSYDDELVWSNLWMYKATNDTRYLGRAKASYKKFSLERRIIGTFHSWDDKSVGSVLLLS</sequence>
<keyword evidence="6" id="KW-0119">Carbohydrate metabolism</keyword>
<reference evidence="10 11" key="1">
    <citation type="submission" date="2016-07" db="EMBL/GenBank/DDBJ databases">
        <title>Pervasive Adenine N6-methylation of Active Genes in Fungi.</title>
        <authorList>
            <consortium name="DOE Joint Genome Institute"/>
            <person name="Mondo S.J."/>
            <person name="Dannebaum R.O."/>
            <person name="Kuo R.C."/>
            <person name="Labutti K."/>
            <person name="Haridas S."/>
            <person name="Kuo A."/>
            <person name="Salamov A."/>
            <person name="Ahrendt S.R."/>
            <person name="Lipzen A."/>
            <person name="Sullivan W."/>
            <person name="Andreopoulos W.B."/>
            <person name="Clum A."/>
            <person name="Lindquist E."/>
            <person name="Daum C."/>
            <person name="Ramamoorthy G.K."/>
            <person name="Gryganskyi A."/>
            <person name="Culley D."/>
            <person name="Magnuson J.K."/>
            <person name="James T.Y."/>
            <person name="O'Malley M.A."/>
            <person name="Stajich J.E."/>
            <person name="Spatafora J.W."/>
            <person name="Visel A."/>
            <person name="Grigoriev I.V."/>
        </authorList>
    </citation>
    <scope>NUCLEOTIDE SEQUENCE [LARGE SCALE GENOMIC DNA]</scope>
    <source>
        <strain evidence="10 11">CBS 931.73</strain>
    </source>
</reference>
<dbReference type="EC" id="3.2.1.4" evidence="3"/>
<dbReference type="GO" id="GO:0030245">
    <property type="term" value="P:cellulose catabolic process"/>
    <property type="evidence" value="ECO:0007669"/>
    <property type="project" value="UniProtKB-KW"/>
</dbReference>
<keyword evidence="8" id="KW-0624">Polysaccharide degradation</keyword>
<feature type="non-terminal residue" evidence="10">
    <location>
        <position position="275"/>
    </location>
</feature>
<gene>
    <name evidence="10" type="ORF">K493DRAFT_162588</name>
</gene>
<evidence type="ECO:0000256" key="4">
    <source>
        <dbReference type="ARBA" id="ARBA00022801"/>
    </source>
</evidence>
<dbReference type="Gene3D" id="1.50.10.10">
    <property type="match status" value="1"/>
</dbReference>
<evidence type="ECO:0000256" key="7">
    <source>
        <dbReference type="ARBA" id="ARBA00023295"/>
    </source>
</evidence>
<dbReference type="STRING" id="1314790.A0A1Y1X5N8"/>
<evidence type="ECO:0000313" key="11">
    <source>
        <dbReference type="Proteomes" id="UP000193498"/>
    </source>
</evidence>
<dbReference type="PANTHER" id="PTHR22298">
    <property type="entry name" value="ENDO-1,4-BETA-GLUCANASE"/>
    <property type="match status" value="1"/>
</dbReference>
<feature type="domain" description="Glycoside hydrolase family 9" evidence="9">
    <location>
        <begin position="2"/>
        <end position="274"/>
    </location>
</feature>
<dbReference type="OrthoDB" id="10257085at2759"/>
<dbReference type="InterPro" id="IPR008928">
    <property type="entry name" value="6-hairpin_glycosidase_sf"/>
</dbReference>
<comment type="similarity">
    <text evidence="2">Belongs to the glycosyl hydrolase 9 (cellulase E) family.</text>
</comment>
<dbReference type="InterPro" id="IPR001701">
    <property type="entry name" value="Glyco_hydro_9"/>
</dbReference>
<dbReference type="InParanoid" id="A0A1Y1X5N8"/>
<evidence type="ECO:0000256" key="1">
    <source>
        <dbReference type="ARBA" id="ARBA00000966"/>
    </source>
</evidence>
<feature type="non-terminal residue" evidence="10">
    <location>
        <position position="1"/>
    </location>
</feature>
<comment type="caution">
    <text evidence="10">The sequence shown here is derived from an EMBL/GenBank/DDBJ whole genome shotgun (WGS) entry which is preliminary data.</text>
</comment>
<evidence type="ECO:0000256" key="2">
    <source>
        <dbReference type="ARBA" id="ARBA00007072"/>
    </source>
</evidence>